<reference evidence="1" key="2">
    <citation type="journal article" date="2015" name="Fish Shellfish Immunol.">
        <title>Early steps in the European eel (Anguilla anguilla)-Vibrio vulnificus interaction in the gills: Role of the RtxA13 toxin.</title>
        <authorList>
            <person name="Callol A."/>
            <person name="Pajuelo D."/>
            <person name="Ebbesson L."/>
            <person name="Teles M."/>
            <person name="MacKenzie S."/>
            <person name="Amaro C."/>
        </authorList>
    </citation>
    <scope>NUCLEOTIDE SEQUENCE</scope>
</reference>
<protein>
    <submittedName>
        <fullName evidence="1">Uncharacterized protein</fullName>
    </submittedName>
</protein>
<dbReference type="AlphaFoldDB" id="A0A0E9TIZ8"/>
<sequence length="33" mass="3874">MSWCQGFVNNTPSPDPLWLRQTSVTCNHCFLYQ</sequence>
<name>A0A0E9TIZ8_ANGAN</name>
<dbReference type="EMBL" id="GBXM01055011">
    <property type="protein sequence ID" value="JAH53566.1"/>
    <property type="molecule type" value="Transcribed_RNA"/>
</dbReference>
<accession>A0A0E9TIZ8</accession>
<organism evidence="1">
    <name type="scientific">Anguilla anguilla</name>
    <name type="common">European freshwater eel</name>
    <name type="synonym">Muraena anguilla</name>
    <dbReference type="NCBI Taxonomy" id="7936"/>
    <lineage>
        <taxon>Eukaryota</taxon>
        <taxon>Metazoa</taxon>
        <taxon>Chordata</taxon>
        <taxon>Craniata</taxon>
        <taxon>Vertebrata</taxon>
        <taxon>Euteleostomi</taxon>
        <taxon>Actinopterygii</taxon>
        <taxon>Neopterygii</taxon>
        <taxon>Teleostei</taxon>
        <taxon>Anguilliformes</taxon>
        <taxon>Anguillidae</taxon>
        <taxon>Anguilla</taxon>
    </lineage>
</organism>
<evidence type="ECO:0000313" key="1">
    <source>
        <dbReference type="EMBL" id="JAH53566.1"/>
    </source>
</evidence>
<reference evidence="1" key="1">
    <citation type="submission" date="2014-11" db="EMBL/GenBank/DDBJ databases">
        <authorList>
            <person name="Amaro Gonzalez C."/>
        </authorList>
    </citation>
    <scope>NUCLEOTIDE SEQUENCE</scope>
</reference>
<proteinExistence type="predicted"/>